<dbReference type="Proteomes" id="UP000237271">
    <property type="component" value="Unassembled WGS sequence"/>
</dbReference>
<evidence type="ECO:0000256" key="1">
    <source>
        <dbReference type="SAM" id="MobiDB-lite"/>
    </source>
</evidence>
<comment type="caution">
    <text evidence="3">The sequence shown here is derived from an EMBL/GenBank/DDBJ whole genome shotgun (WGS) entry which is preliminary data.</text>
</comment>
<organism evidence="3 4">
    <name type="scientific">Phytophthora palmivora</name>
    <dbReference type="NCBI Taxonomy" id="4796"/>
    <lineage>
        <taxon>Eukaryota</taxon>
        <taxon>Sar</taxon>
        <taxon>Stramenopiles</taxon>
        <taxon>Oomycota</taxon>
        <taxon>Peronosporomycetes</taxon>
        <taxon>Peronosporales</taxon>
        <taxon>Peronosporaceae</taxon>
        <taxon>Phytophthora</taxon>
    </lineage>
</organism>
<dbReference type="InterPro" id="IPR002156">
    <property type="entry name" value="RNaseH_domain"/>
</dbReference>
<accession>A0A2P4YQ75</accession>
<keyword evidence="3" id="KW-0695">RNA-directed DNA polymerase</keyword>
<dbReference type="PROSITE" id="PS50878">
    <property type="entry name" value="RT_POL"/>
    <property type="match status" value="1"/>
</dbReference>
<dbReference type="SUPFAM" id="SSF53098">
    <property type="entry name" value="Ribonuclease H-like"/>
    <property type="match status" value="1"/>
</dbReference>
<proteinExistence type="predicted"/>
<dbReference type="CDD" id="cd01650">
    <property type="entry name" value="RT_nLTR_like"/>
    <property type="match status" value="1"/>
</dbReference>
<evidence type="ECO:0000259" key="2">
    <source>
        <dbReference type="PROSITE" id="PS50878"/>
    </source>
</evidence>
<dbReference type="InterPro" id="IPR043502">
    <property type="entry name" value="DNA/RNA_pol_sf"/>
</dbReference>
<dbReference type="AlphaFoldDB" id="A0A2P4YQ75"/>
<feature type="region of interest" description="Disordered" evidence="1">
    <location>
        <begin position="117"/>
        <end position="148"/>
    </location>
</feature>
<dbReference type="EMBL" id="NCKW01000847">
    <property type="protein sequence ID" value="POM79948.1"/>
    <property type="molecule type" value="Genomic_DNA"/>
</dbReference>
<dbReference type="GO" id="GO:0004523">
    <property type="term" value="F:RNA-DNA hybrid ribonuclease activity"/>
    <property type="evidence" value="ECO:0007669"/>
    <property type="project" value="InterPro"/>
</dbReference>
<keyword evidence="3" id="KW-0548">Nucleotidyltransferase</keyword>
<dbReference type="Gene3D" id="3.30.420.10">
    <property type="entry name" value="Ribonuclease H-like superfamily/Ribonuclease H"/>
    <property type="match status" value="1"/>
</dbReference>
<feature type="compositionally biased region" description="Basic and acidic residues" evidence="1">
    <location>
        <begin position="239"/>
        <end position="253"/>
    </location>
</feature>
<name>A0A2P4YQ75_9STRA</name>
<dbReference type="OrthoDB" id="164397at2759"/>
<evidence type="ECO:0000313" key="3">
    <source>
        <dbReference type="EMBL" id="POM79948.1"/>
    </source>
</evidence>
<sequence length="827" mass="92634">MPSSSETNNTAEYIALLLGARAAADHGVKHLRVEGDSTLVIQQVRGIFATRSTRLRTLRKAVKTELTRVGSFSLHHIDRQANAHADRLANAALDRRRTKLECGVHTDSRGCTCTTVEAPATAAPPPPATTHRAPGTSPVTDDAGDDATQGDIDDNEVYASMCVGPDAVPQRRPRLRLRQLTEEEQEEAAEMVGRLAATLAAKIADARDWESAEGYITALPYTLYDKLQPYSQAHRHPRPHPERPQHQQHHQREQYQQGQQSFTDSRSRRRRQRRSKTRRNRPPRVTRHHREHRLDEALDELHAVERQDPSNRKAVAKARRRVGRVNSAIAQQQLRHQFDTAEKACVELSLLRTRRGRQRRTCPIPGNQLHEFFTAVNTPVRTFDTMAAVGAPFHSALAHLPAATKRTELLTDAPTTDDIEDQLQRVRGNSSPGLDGVGYDIYKTFAAQLLPALHEAFACCWRHRRVPQSWKVGVVRLLYKKGDRLDPANWRPICLQQTIYKLYTGILSRKFVRWQDANERHADAQKGFRAMNGCGEHNFLAATLVDQARRKRKELHVVWYDFANAFGSVPHDLLWEALERQGVPAPFIDCCRGLYADAAFTVGNAADGTTAPIALRVGVFQGCPLSPHLFTAAIAPLDLALQRLPDTGVQLSSIDRPGASAYADDLKIFSSTVDGTRRQHALVSAFLRWTGMTANPNKCAMSVQRDHRGVLKTCDLGLQLDGHPIPTLGMADSYSYLGIGDGFDHVRRRIELAPALKQLKDDATALLQSGLAPWQVVKAVKTYLYPRVEYALRHLRPFQQQLEGFDRHLVRGLRHLLRLPTNATAES</sequence>
<dbReference type="InterPro" id="IPR000477">
    <property type="entry name" value="RT_dom"/>
</dbReference>
<dbReference type="SUPFAM" id="SSF56672">
    <property type="entry name" value="DNA/RNA polymerases"/>
    <property type="match status" value="1"/>
</dbReference>
<dbReference type="InterPro" id="IPR012337">
    <property type="entry name" value="RNaseH-like_sf"/>
</dbReference>
<dbReference type="Pfam" id="PF00078">
    <property type="entry name" value="RVT_1"/>
    <property type="match status" value="1"/>
</dbReference>
<dbReference type="GO" id="GO:0003964">
    <property type="term" value="F:RNA-directed DNA polymerase activity"/>
    <property type="evidence" value="ECO:0007669"/>
    <property type="project" value="UniProtKB-KW"/>
</dbReference>
<keyword evidence="4" id="KW-1185">Reference proteome</keyword>
<feature type="compositionally biased region" description="Basic and acidic residues" evidence="1">
    <location>
        <begin position="292"/>
        <end position="311"/>
    </location>
</feature>
<dbReference type="InterPro" id="IPR036397">
    <property type="entry name" value="RNaseH_sf"/>
</dbReference>
<dbReference type="Pfam" id="PF13456">
    <property type="entry name" value="RVT_3"/>
    <property type="match status" value="1"/>
</dbReference>
<evidence type="ECO:0000313" key="4">
    <source>
        <dbReference type="Proteomes" id="UP000237271"/>
    </source>
</evidence>
<keyword evidence="3" id="KW-0808">Transferase</keyword>
<dbReference type="GO" id="GO:0003676">
    <property type="term" value="F:nucleic acid binding"/>
    <property type="evidence" value="ECO:0007669"/>
    <property type="project" value="InterPro"/>
</dbReference>
<feature type="compositionally biased region" description="Basic residues" evidence="1">
    <location>
        <begin position="267"/>
        <end position="291"/>
    </location>
</feature>
<gene>
    <name evidence="3" type="ORF">PHPALM_2273</name>
</gene>
<reference evidence="3 4" key="1">
    <citation type="journal article" date="2017" name="Genome Biol. Evol.">
        <title>Phytophthora megakarya and P. palmivora, closely related causal agents of cacao black pod rot, underwent increases in genome sizes and gene numbers by different mechanisms.</title>
        <authorList>
            <person name="Ali S.S."/>
            <person name="Shao J."/>
            <person name="Lary D.J."/>
            <person name="Kronmiller B."/>
            <person name="Shen D."/>
            <person name="Strem M.D."/>
            <person name="Amoako-Attah I."/>
            <person name="Akrofi A.Y."/>
            <person name="Begoude B.A."/>
            <person name="Ten Hoopen G.M."/>
            <person name="Coulibaly K."/>
            <person name="Kebe B.I."/>
            <person name="Melnick R.L."/>
            <person name="Guiltinan M.J."/>
            <person name="Tyler B.M."/>
            <person name="Meinhardt L.W."/>
            <person name="Bailey B.A."/>
        </authorList>
    </citation>
    <scope>NUCLEOTIDE SEQUENCE [LARGE SCALE GENOMIC DNA]</scope>
    <source>
        <strain evidence="4">sbr112.9</strain>
    </source>
</reference>
<feature type="domain" description="Reverse transcriptase" evidence="2">
    <location>
        <begin position="459"/>
        <end position="741"/>
    </location>
</feature>
<dbReference type="PANTHER" id="PTHR19446">
    <property type="entry name" value="REVERSE TRANSCRIPTASES"/>
    <property type="match status" value="1"/>
</dbReference>
<protein>
    <submittedName>
        <fullName evidence="3">Reverse transcriptase</fullName>
    </submittedName>
</protein>
<feature type="non-terminal residue" evidence="3">
    <location>
        <position position="827"/>
    </location>
</feature>
<feature type="region of interest" description="Disordered" evidence="1">
    <location>
        <begin position="232"/>
        <end position="315"/>
    </location>
</feature>